<dbReference type="Pfam" id="PF08002">
    <property type="entry name" value="DUF1697"/>
    <property type="match status" value="1"/>
</dbReference>
<dbReference type="PANTHER" id="PTHR36439">
    <property type="entry name" value="BLL4334 PROTEIN"/>
    <property type="match status" value="1"/>
</dbReference>
<evidence type="ECO:0000313" key="2">
    <source>
        <dbReference type="Proteomes" id="UP000323257"/>
    </source>
</evidence>
<dbReference type="PIRSF" id="PIRSF008502">
    <property type="entry name" value="UCP008502"/>
    <property type="match status" value="1"/>
</dbReference>
<dbReference type="InterPro" id="IPR012545">
    <property type="entry name" value="DUF1697"/>
</dbReference>
<organism evidence="1 2">
    <name type="scientific">Paenibacillus methanolicus</name>
    <dbReference type="NCBI Taxonomy" id="582686"/>
    <lineage>
        <taxon>Bacteria</taxon>
        <taxon>Bacillati</taxon>
        <taxon>Bacillota</taxon>
        <taxon>Bacilli</taxon>
        <taxon>Bacillales</taxon>
        <taxon>Paenibacillaceae</taxon>
        <taxon>Paenibacillus</taxon>
    </lineage>
</organism>
<dbReference type="Proteomes" id="UP000323257">
    <property type="component" value="Unassembled WGS sequence"/>
</dbReference>
<dbReference type="Gene3D" id="3.30.70.1280">
    <property type="entry name" value="SP0830-like domains"/>
    <property type="match status" value="1"/>
</dbReference>
<sequence>MQIYIALLRGINVSGHNKIPMAELRMMFQAMGHGRAQTYIQSGNVVFEAKAGEAAALAGRIEDAIESRFGFRVRVMVRTAEEWDAIIRDCPYDAAGLGEEESIQMSLLADDAPGPEEIARKLDPGNEKDEYRVMGRELYLLLRQRMSESKLADNLAKLRHTVTTRNWRTTLKLAEMARAMREG</sequence>
<dbReference type="AlphaFoldDB" id="A0A5S5BVW1"/>
<dbReference type="EMBL" id="VNHS01000010">
    <property type="protein sequence ID" value="TYP71325.1"/>
    <property type="molecule type" value="Genomic_DNA"/>
</dbReference>
<protein>
    <submittedName>
        <fullName evidence="1">Uncharacterized protein (DUF1697 family)</fullName>
    </submittedName>
</protein>
<evidence type="ECO:0000313" key="1">
    <source>
        <dbReference type="EMBL" id="TYP71325.1"/>
    </source>
</evidence>
<proteinExistence type="predicted"/>
<reference evidence="1 2" key="1">
    <citation type="submission" date="2019-07" db="EMBL/GenBank/DDBJ databases">
        <title>Genomic Encyclopedia of Type Strains, Phase III (KMG-III): the genomes of soil and plant-associated and newly described type strains.</title>
        <authorList>
            <person name="Whitman W."/>
        </authorList>
    </citation>
    <scope>NUCLEOTIDE SEQUENCE [LARGE SCALE GENOMIC DNA]</scope>
    <source>
        <strain evidence="1 2">BL24</strain>
    </source>
</reference>
<name>A0A5S5BVW1_9BACL</name>
<comment type="caution">
    <text evidence="1">The sequence shown here is derived from an EMBL/GenBank/DDBJ whole genome shotgun (WGS) entry which is preliminary data.</text>
</comment>
<gene>
    <name evidence="1" type="ORF">BCM02_110277</name>
</gene>
<accession>A0A5S5BVW1</accession>
<dbReference type="RefSeq" id="WP_148931971.1">
    <property type="nucleotide sequence ID" value="NZ_VNHS01000010.1"/>
</dbReference>
<keyword evidence="2" id="KW-1185">Reference proteome</keyword>
<dbReference type="OrthoDB" id="9806494at2"/>
<dbReference type="SUPFAM" id="SSF160379">
    <property type="entry name" value="SP0830-like"/>
    <property type="match status" value="1"/>
</dbReference>
<dbReference type="PANTHER" id="PTHR36439:SF1">
    <property type="entry name" value="DUF1697 DOMAIN-CONTAINING PROTEIN"/>
    <property type="match status" value="1"/>
</dbReference>